<evidence type="ECO:0000256" key="3">
    <source>
        <dbReference type="ARBA" id="ARBA00006366"/>
    </source>
</evidence>
<keyword evidence="5 9" id="KW-1003">Cell membrane</keyword>
<dbReference type="Pfam" id="PF06237">
    <property type="entry name" value="SLC52_ribofla_tr"/>
    <property type="match status" value="1"/>
</dbReference>
<keyword evidence="11" id="KW-1185">Reference proteome</keyword>
<dbReference type="EMBL" id="OU963867">
    <property type="protein sequence ID" value="CAH0391938.1"/>
    <property type="molecule type" value="Genomic_DNA"/>
</dbReference>
<feature type="transmembrane region" description="Helical" evidence="9">
    <location>
        <begin position="227"/>
        <end position="248"/>
    </location>
</feature>
<evidence type="ECO:0000313" key="11">
    <source>
        <dbReference type="Proteomes" id="UP001152759"/>
    </source>
</evidence>
<feature type="transmembrane region" description="Helical" evidence="9">
    <location>
        <begin position="327"/>
        <end position="349"/>
    </location>
</feature>
<evidence type="ECO:0000256" key="4">
    <source>
        <dbReference type="ARBA" id="ARBA00022448"/>
    </source>
</evidence>
<proteinExistence type="inferred from homology"/>
<evidence type="ECO:0000256" key="7">
    <source>
        <dbReference type="ARBA" id="ARBA00022989"/>
    </source>
</evidence>
<dbReference type="GO" id="GO:0005886">
    <property type="term" value="C:plasma membrane"/>
    <property type="evidence" value="ECO:0007669"/>
    <property type="project" value="UniProtKB-SubCell"/>
</dbReference>
<protein>
    <recommendedName>
        <fullName evidence="9">Riboflavin transporter</fullName>
    </recommendedName>
</protein>
<dbReference type="AlphaFoldDB" id="A0A9P0AJB4"/>
<evidence type="ECO:0000256" key="9">
    <source>
        <dbReference type="RuleBase" id="RU368035"/>
    </source>
</evidence>
<evidence type="ECO:0000256" key="5">
    <source>
        <dbReference type="ARBA" id="ARBA00022475"/>
    </source>
</evidence>
<feature type="transmembrane region" description="Helical" evidence="9">
    <location>
        <begin position="145"/>
        <end position="164"/>
    </location>
</feature>
<feature type="transmembrane region" description="Helical" evidence="9">
    <location>
        <begin position="171"/>
        <end position="192"/>
    </location>
</feature>
<keyword evidence="7 9" id="KW-1133">Transmembrane helix</keyword>
<sequence length="454" mass="49426">MPSHPFGLHLQVTQRSADEIVPLLNTNMRSMESSRALLVDILAALFGLGSWMSVNGMYNELPILVQAAPEGWSLPSYLSIIIQMANIGPLLYYFSKRNCPGFVKDSYVIAVILFLGALAMFHMAFNYDQTSSVFGAPHSTSLMAGTFFIALVGCTSSVLFFPFIGRFPETYLVSLLVGEGLSGFIPSGIALIQGIGDKPECKNVTQPDGSVAVFPELHPPRFSTQTYFLVIFSLMVVSLISFLMLNNLPICVKERKKRLVIDRLRDSPNPNTNRLSDDEFEGGKKAVILTPYSYGAMLLLQGVISFLANGSLPSLQSYSCLPYGYEVYHLCVTLVHIANPIACFMAYFVPHKSIRAISSLSAVLAVFVSYVITLAVLSPTPPLADEFVFCWIVCSGLIAYTKLSIAALFNDAGNKGLFWYGVSTQLGAALGAASMFVLINILNLFKSNDICAGA</sequence>
<keyword evidence="8 9" id="KW-0472">Membrane</keyword>
<keyword evidence="6 9" id="KW-0812">Transmembrane</keyword>
<evidence type="ECO:0000256" key="2">
    <source>
        <dbReference type="ARBA" id="ARBA00004651"/>
    </source>
</evidence>
<dbReference type="PANTHER" id="PTHR12929:SF10">
    <property type="entry name" value="RIBOFLAVIN TRANSPORTER"/>
    <property type="match status" value="1"/>
</dbReference>
<keyword evidence="4 9" id="KW-0813">Transport</keyword>
<comment type="catalytic activity">
    <reaction evidence="1 9">
        <text>riboflavin(in) = riboflavin(out)</text>
        <dbReference type="Rhea" id="RHEA:35015"/>
        <dbReference type="ChEBI" id="CHEBI:57986"/>
    </reaction>
</comment>
<comment type="function">
    <text evidence="9">Plasma membrane transporter mediating the uptake by cells of the water soluble vitamin B2/riboflavin that plays a key role in biochemical oxidation-reduction reactions of the carbohydrate, lipid, and amino acid metabolism.</text>
</comment>
<organism evidence="10 11">
    <name type="scientific">Bemisia tabaci</name>
    <name type="common">Sweetpotato whitefly</name>
    <name type="synonym">Aleurodes tabaci</name>
    <dbReference type="NCBI Taxonomy" id="7038"/>
    <lineage>
        <taxon>Eukaryota</taxon>
        <taxon>Metazoa</taxon>
        <taxon>Ecdysozoa</taxon>
        <taxon>Arthropoda</taxon>
        <taxon>Hexapoda</taxon>
        <taxon>Insecta</taxon>
        <taxon>Pterygota</taxon>
        <taxon>Neoptera</taxon>
        <taxon>Paraneoptera</taxon>
        <taxon>Hemiptera</taxon>
        <taxon>Sternorrhyncha</taxon>
        <taxon>Aleyrodoidea</taxon>
        <taxon>Aleyrodidae</taxon>
        <taxon>Aleyrodinae</taxon>
        <taxon>Bemisia</taxon>
    </lineage>
</organism>
<evidence type="ECO:0000256" key="1">
    <source>
        <dbReference type="ARBA" id="ARBA00000215"/>
    </source>
</evidence>
<comment type="subcellular location">
    <subcellularLocation>
        <location evidence="2 9">Cell membrane</location>
        <topology evidence="2 9">Multi-pass membrane protein</topology>
    </subcellularLocation>
</comment>
<feature type="transmembrane region" description="Helical" evidence="9">
    <location>
        <begin position="356"/>
        <end position="377"/>
    </location>
</feature>
<dbReference type="Proteomes" id="UP001152759">
    <property type="component" value="Chromosome 6"/>
</dbReference>
<evidence type="ECO:0000256" key="6">
    <source>
        <dbReference type="ARBA" id="ARBA00022692"/>
    </source>
</evidence>
<evidence type="ECO:0000313" key="10">
    <source>
        <dbReference type="EMBL" id="CAH0391938.1"/>
    </source>
</evidence>
<evidence type="ECO:0000256" key="8">
    <source>
        <dbReference type="ARBA" id="ARBA00023136"/>
    </source>
</evidence>
<feature type="transmembrane region" description="Helical" evidence="9">
    <location>
        <begin position="417"/>
        <end position="439"/>
    </location>
</feature>
<feature type="transmembrane region" description="Helical" evidence="9">
    <location>
        <begin position="36"/>
        <end position="54"/>
    </location>
</feature>
<feature type="transmembrane region" description="Helical" evidence="9">
    <location>
        <begin position="389"/>
        <end position="410"/>
    </location>
</feature>
<dbReference type="GO" id="GO:0032217">
    <property type="term" value="F:riboflavin transmembrane transporter activity"/>
    <property type="evidence" value="ECO:0007669"/>
    <property type="project" value="UniProtKB-UniRule"/>
</dbReference>
<feature type="transmembrane region" description="Helical" evidence="9">
    <location>
        <begin position="74"/>
        <end position="94"/>
    </location>
</feature>
<name>A0A9P0AJB4_BEMTA</name>
<feature type="transmembrane region" description="Helical" evidence="9">
    <location>
        <begin position="286"/>
        <end position="307"/>
    </location>
</feature>
<dbReference type="InterPro" id="IPR009357">
    <property type="entry name" value="Riboflavin_transptr"/>
</dbReference>
<gene>
    <name evidence="10" type="ORF">BEMITA_LOCUS10508</name>
</gene>
<reference evidence="10" key="1">
    <citation type="submission" date="2021-12" db="EMBL/GenBank/DDBJ databases">
        <authorList>
            <person name="King R."/>
        </authorList>
    </citation>
    <scope>NUCLEOTIDE SEQUENCE</scope>
</reference>
<feature type="transmembrane region" description="Helical" evidence="9">
    <location>
        <begin position="106"/>
        <end position="125"/>
    </location>
</feature>
<dbReference type="PANTHER" id="PTHR12929">
    <property type="entry name" value="SOLUTE CARRIER FAMILY 52"/>
    <property type="match status" value="1"/>
</dbReference>
<comment type="similarity">
    <text evidence="3 9">Belongs to the riboflavin transporter family.</text>
</comment>
<accession>A0A9P0AJB4</accession>